<evidence type="ECO:0000256" key="3">
    <source>
        <dbReference type="ARBA" id="ARBA00022448"/>
    </source>
</evidence>
<dbReference type="CDD" id="cd17315">
    <property type="entry name" value="MFS_GLUT_like"/>
    <property type="match status" value="1"/>
</dbReference>
<evidence type="ECO:0000313" key="11">
    <source>
        <dbReference type="Proteomes" id="UP001190700"/>
    </source>
</evidence>
<accession>A0AAE0GP03</accession>
<feature type="transmembrane region" description="Helical" evidence="8">
    <location>
        <begin position="173"/>
        <end position="189"/>
    </location>
</feature>
<keyword evidence="6 8" id="KW-0472">Membrane</keyword>
<evidence type="ECO:0000313" key="10">
    <source>
        <dbReference type="EMBL" id="KAK3281664.1"/>
    </source>
</evidence>
<feature type="transmembrane region" description="Helical" evidence="8">
    <location>
        <begin position="365"/>
        <end position="384"/>
    </location>
</feature>
<evidence type="ECO:0000259" key="9">
    <source>
        <dbReference type="PROSITE" id="PS50850"/>
    </source>
</evidence>
<dbReference type="GO" id="GO:0016020">
    <property type="term" value="C:membrane"/>
    <property type="evidence" value="ECO:0007669"/>
    <property type="project" value="UniProtKB-SubCell"/>
</dbReference>
<dbReference type="NCBIfam" id="TIGR00879">
    <property type="entry name" value="SP"/>
    <property type="match status" value="1"/>
</dbReference>
<evidence type="ECO:0000256" key="1">
    <source>
        <dbReference type="ARBA" id="ARBA00004141"/>
    </source>
</evidence>
<dbReference type="InterPro" id="IPR020846">
    <property type="entry name" value="MFS_dom"/>
</dbReference>
<feature type="transmembrane region" description="Helical" evidence="8">
    <location>
        <begin position="140"/>
        <end position="161"/>
    </location>
</feature>
<dbReference type="EMBL" id="LGRX02003757">
    <property type="protein sequence ID" value="KAK3281665.1"/>
    <property type="molecule type" value="Genomic_DNA"/>
</dbReference>
<protein>
    <recommendedName>
        <fullName evidence="9">Major facilitator superfamily (MFS) profile domain-containing protein</fullName>
    </recommendedName>
</protein>
<dbReference type="PANTHER" id="PTHR48020">
    <property type="entry name" value="PROTON MYO-INOSITOL COTRANSPORTER"/>
    <property type="match status" value="1"/>
</dbReference>
<evidence type="ECO:0000256" key="8">
    <source>
        <dbReference type="SAM" id="Phobius"/>
    </source>
</evidence>
<reference evidence="10" key="2">
    <citation type="submission" date="2023-06" db="EMBL/GenBank/DDBJ databases">
        <title>Long-read-based genome assembly of the green algal bacterivore Cymbomonas tetramitiformis.</title>
        <authorList>
            <person name="Gyaltshen Y."/>
            <person name="Rozenberg A."/>
            <person name="Paasch A."/>
            <person name="Burns J.A."/>
            <person name="Warring S."/>
            <person name="Larson R."/>
            <person name="Maurer-Alcala X."/>
            <person name="Dacks J."/>
            <person name="Kim E."/>
        </authorList>
    </citation>
    <scope>NUCLEOTIDE SEQUENCE</scope>
    <source>
        <strain evidence="10">PLY_AMNH</strain>
    </source>
</reference>
<dbReference type="Gene3D" id="1.20.1250.20">
    <property type="entry name" value="MFS general substrate transporter like domains"/>
    <property type="match status" value="2"/>
</dbReference>
<feature type="transmembrane region" description="Helical" evidence="8">
    <location>
        <begin position="330"/>
        <end position="353"/>
    </location>
</feature>
<evidence type="ECO:0000256" key="6">
    <source>
        <dbReference type="ARBA" id="ARBA00023136"/>
    </source>
</evidence>
<organism evidence="10 11">
    <name type="scientific">Cymbomonas tetramitiformis</name>
    <dbReference type="NCBI Taxonomy" id="36881"/>
    <lineage>
        <taxon>Eukaryota</taxon>
        <taxon>Viridiplantae</taxon>
        <taxon>Chlorophyta</taxon>
        <taxon>Pyramimonadophyceae</taxon>
        <taxon>Pyramimonadales</taxon>
        <taxon>Pyramimonadaceae</taxon>
        <taxon>Cymbomonas</taxon>
    </lineage>
</organism>
<keyword evidence="5 8" id="KW-1133">Transmembrane helix</keyword>
<evidence type="ECO:0000256" key="2">
    <source>
        <dbReference type="ARBA" id="ARBA00010992"/>
    </source>
</evidence>
<dbReference type="Proteomes" id="UP001190700">
    <property type="component" value="Unassembled WGS sequence"/>
</dbReference>
<reference evidence="10 11" key="1">
    <citation type="journal article" date="2015" name="Genome Biol. Evol.">
        <title>Comparative Genomics of a Bacterivorous Green Alga Reveals Evolutionary Causalities and Consequences of Phago-Mixotrophic Mode of Nutrition.</title>
        <authorList>
            <person name="Burns J.A."/>
            <person name="Paasch A."/>
            <person name="Narechania A."/>
            <person name="Kim E."/>
        </authorList>
    </citation>
    <scope>NUCLEOTIDE SEQUENCE [LARGE SCALE GENOMIC DNA]</scope>
    <source>
        <strain evidence="10">PLY_AMNH</strain>
    </source>
</reference>
<keyword evidence="11" id="KW-1185">Reference proteome</keyword>
<feature type="transmembrane region" description="Helical" evidence="8">
    <location>
        <begin position="396"/>
        <end position="418"/>
    </location>
</feature>
<dbReference type="PROSITE" id="PS00217">
    <property type="entry name" value="SUGAR_TRANSPORT_2"/>
    <property type="match status" value="1"/>
</dbReference>
<gene>
    <name evidence="10" type="ORF">CYMTET_10554</name>
</gene>
<keyword evidence="3 7" id="KW-0813">Transport</keyword>
<feature type="transmembrane region" description="Helical" evidence="8">
    <location>
        <begin position="496"/>
        <end position="514"/>
    </location>
</feature>
<feature type="transmembrane region" description="Helical" evidence="8">
    <location>
        <begin position="463"/>
        <end position="484"/>
    </location>
</feature>
<keyword evidence="4 8" id="KW-0812">Transmembrane</keyword>
<dbReference type="GO" id="GO:0022857">
    <property type="term" value="F:transmembrane transporter activity"/>
    <property type="evidence" value="ECO:0007669"/>
    <property type="project" value="InterPro"/>
</dbReference>
<dbReference type="Pfam" id="PF00083">
    <property type="entry name" value="Sugar_tr"/>
    <property type="match status" value="1"/>
</dbReference>
<evidence type="ECO:0000256" key="7">
    <source>
        <dbReference type="RuleBase" id="RU003346"/>
    </source>
</evidence>
<comment type="similarity">
    <text evidence="2 7">Belongs to the major facilitator superfamily. Sugar transporter (TC 2.A.1.1) family.</text>
</comment>
<proteinExistence type="inferred from homology"/>
<dbReference type="PROSITE" id="PS50850">
    <property type="entry name" value="MFS"/>
    <property type="match status" value="1"/>
</dbReference>
<dbReference type="EMBL" id="LGRX02003757">
    <property type="protein sequence ID" value="KAK3281664.1"/>
    <property type="molecule type" value="Genomic_DNA"/>
</dbReference>
<evidence type="ECO:0000256" key="4">
    <source>
        <dbReference type="ARBA" id="ARBA00022692"/>
    </source>
</evidence>
<comment type="subcellular location">
    <subcellularLocation>
        <location evidence="1">Membrane</location>
        <topology evidence="1">Multi-pass membrane protein</topology>
    </subcellularLocation>
</comment>
<feature type="domain" description="Major facilitator superfamily (MFS) profile" evidence="9">
    <location>
        <begin position="99"/>
        <end position="518"/>
    </location>
</feature>
<feature type="transmembrane region" description="Helical" evidence="8">
    <location>
        <begin position="98"/>
        <end position="124"/>
    </location>
</feature>
<dbReference type="SUPFAM" id="SSF103473">
    <property type="entry name" value="MFS general substrate transporter"/>
    <property type="match status" value="1"/>
</dbReference>
<feature type="transmembrane region" description="Helical" evidence="8">
    <location>
        <begin position="424"/>
        <end position="451"/>
    </location>
</feature>
<dbReference type="InterPro" id="IPR036259">
    <property type="entry name" value="MFS_trans_sf"/>
</dbReference>
<name>A0AAE0GP03_9CHLO</name>
<dbReference type="InterPro" id="IPR003663">
    <property type="entry name" value="Sugar/inositol_transpt"/>
</dbReference>
<evidence type="ECO:0000256" key="5">
    <source>
        <dbReference type="ARBA" id="ARBA00022989"/>
    </source>
</evidence>
<dbReference type="PANTHER" id="PTHR48020:SF12">
    <property type="entry name" value="PROTON MYO-INOSITOL COTRANSPORTER"/>
    <property type="match status" value="1"/>
</dbReference>
<dbReference type="InterPro" id="IPR005828">
    <property type="entry name" value="MFS_sugar_transport-like"/>
</dbReference>
<dbReference type="AlphaFoldDB" id="A0AAE0GP03"/>
<dbReference type="InterPro" id="IPR050814">
    <property type="entry name" value="Myo-inositol_Transporter"/>
</dbReference>
<sequence length="527" mass="56737">MSVNYKVSKVLVTKLSSAVSKVTWHSCRKTVPLSAPRPASSSSRARVLSGHMRVGAGRRPGEAPRSTTHISRVDKTDSVLYTFDDYDEEKETSNRLRLLTFTACLSMIQFGYATGIIAGALLYLETGTMLGTLTTIDKSFVVSSITFGAVLGTVLCGYLSAKYGRRWTLLSNNLLYMLGAVGAACAQSLPALIAFRFISGIGVGVSTALTTMYIAECVPSSKRGQLGGLAPLCGTFGILLSYFASLLLGQLDGNWRWMMLAGVLPSLLQLALSRHLPESPRWLATVGRKVEAQMVLQNIGNTEAALPTAGESEAVRGWTTLLKPRLRKPVLIGATLNAFQQMCGINVVVYFAPKILTQIGFGKEQSIILTAVIGIMQLLSTFTLTKVVDTYGRRPLAFAGIAGMILGLSALMASFWPALQGITWLPLLAVAGILLYRVSFSFSMGPIPYIITAEVFPTSARSLGVAFSSATQWMMNFMVSITFLPLVGLLGSHGVWLIYISMCLMAAGFIAQVVPETKGRDMDDTSD</sequence>
<feature type="transmembrane region" description="Helical" evidence="8">
    <location>
        <begin position="226"/>
        <end position="249"/>
    </location>
</feature>
<comment type="caution">
    <text evidence="10">The sequence shown here is derived from an EMBL/GenBank/DDBJ whole genome shotgun (WGS) entry which is preliminary data.</text>
</comment>
<dbReference type="PRINTS" id="PR00171">
    <property type="entry name" value="SUGRTRNSPORT"/>
</dbReference>
<dbReference type="InterPro" id="IPR005829">
    <property type="entry name" value="Sugar_transporter_CS"/>
</dbReference>